<dbReference type="EMBL" id="LAZR01001339">
    <property type="protein sequence ID" value="KKN46254.1"/>
    <property type="molecule type" value="Genomic_DNA"/>
</dbReference>
<organism evidence="2">
    <name type="scientific">marine sediment metagenome</name>
    <dbReference type="NCBI Taxonomy" id="412755"/>
    <lineage>
        <taxon>unclassified sequences</taxon>
        <taxon>metagenomes</taxon>
        <taxon>ecological metagenomes</taxon>
    </lineage>
</organism>
<proteinExistence type="predicted"/>
<keyword evidence="1" id="KW-0812">Transmembrane</keyword>
<evidence type="ECO:0000313" key="2">
    <source>
        <dbReference type="EMBL" id="KKN46254.1"/>
    </source>
</evidence>
<keyword evidence="1" id="KW-1133">Transmembrane helix</keyword>
<accession>A0A0F9QUZ2</accession>
<feature type="transmembrane region" description="Helical" evidence="1">
    <location>
        <begin position="56"/>
        <end position="74"/>
    </location>
</feature>
<gene>
    <name evidence="2" type="ORF">LCGC14_0674610</name>
</gene>
<keyword evidence="1" id="KW-0472">Membrane</keyword>
<sequence length="84" mass="9579">MISIGQYKRSLMRWIYIAVGIFCAWAVLLFLGGILVKQGIINDTDQYARLNAVSSMIWGLFCGWVASGMFWFLSHKLSKKRSSK</sequence>
<protein>
    <submittedName>
        <fullName evidence="2">Uncharacterized protein</fullName>
    </submittedName>
</protein>
<evidence type="ECO:0000256" key="1">
    <source>
        <dbReference type="SAM" id="Phobius"/>
    </source>
</evidence>
<comment type="caution">
    <text evidence="2">The sequence shown here is derived from an EMBL/GenBank/DDBJ whole genome shotgun (WGS) entry which is preliminary data.</text>
</comment>
<name>A0A0F9QUZ2_9ZZZZ</name>
<feature type="transmembrane region" description="Helical" evidence="1">
    <location>
        <begin position="14"/>
        <end position="36"/>
    </location>
</feature>
<reference evidence="2" key="1">
    <citation type="journal article" date="2015" name="Nature">
        <title>Complex archaea that bridge the gap between prokaryotes and eukaryotes.</title>
        <authorList>
            <person name="Spang A."/>
            <person name="Saw J.H."/>
            <person name="Jorgensen S.L."/>
            <person name="Zaremba-Niedzwiedzka K."/>
            <person name="Martijn J."/>
            <person name="Lind A.E."/>
            <person name="van Eijk R."/>
            <person name="Schleper C."/>
            <person name="Guy L."/>
            <person name="Ettema T.J."/>
        </authorList>
    </citation>
    <scope>NUCLEOTIDE SEQUENCE</scope>
</reference>
<dbReference type="AlphaFoldDB" id="A0A0F9QUZ2"/>